<evidence type="ECO:0000313" key="3">
    <source>
        <dbReference type="EMBL" id="KAF0979212.1"/>
    </source>
</evidence>
<feature type="transmembrane region" description="Helical" evidence="2">
    <location>
        <begin position="277"/>
        <end position="295"/>
    </location>
</feature>
<dbReference type="AlphaFoldDB" id="A0A6A5BX43"/>
<accession>A0A6A5BX43</accession>
<feature type="transmembrane region" description="Helical" evidence="2">
    <location>
        <begin position="174"/>
        <end position="196"/>
    </location>
</feature>
<name>A0A6A5BX43_NAEFO</name>
<sequence length="351" mass="40669">MMLHQVSQPKQAFVAIHDENHLLSELSSSPMSGSSSSMIAHSGSGGDSEASSSLTTNKLLEKVSKVDPHYVPHLQNHKHHHHHEKHLSNEHHESHPLGTAIYYTPQILTDEEDDEEEAMLSQHHHDIENGKVSSPRYQTQEIESFHQERKKYITRKLFENFSLRDLIVKWRYSIIYSLYLLIMSGLAAFLFAWAIYKRGKIEEIWFLALEGFCTFAIVYECFLSIFLYRRHWYKRIIVWCNIFVSLAALVIFSLLLYCFIENQENYFWSNVAFAEEVIIGIHCTVNALRIIIYILQIRRGRTIMTNNPIFLDTSTPTSTSDQQNHLTNEKEEDLPEQTSSQTSYGTVSNAN</sequence>
<dbReference type="VEuPathDB" id="AmoebaDB:NF0075480"/>
<feature type="compositionally biased region" description="Basic residues" evidence="1">
    <location>
        <begin position="75"/>
        <end position="85"/>
    </location>
</feature>
<dbReference type="VEuPathDB" id="AmoebaDB:FDP41_001555"/>
<feature type="compositionally biased region" description="Low complexity" evidence="1">
    <location>
        <begin position="25"/>
        <end position="53"/>
    </location>
</feature>
<reference evidence="3 4" key="1">
    <citation type="journal article" date="2019" name="Sci. Rep.">
        <title>Nanopore sequencing improves the draft genome of the human pathogenic amoeba Naegleria fowleri.</title>
        <authorList>
            <person name="Liechti N."/>
            <person name="Schurch N."/>
            <person name="Bruggmann R."/>
            <person name="Wittwer M."/>
        </authorList>
    </citation>
    <scope>NUCLEOTIDE SEQUENCE [LARGE SCALE GENOMIC DNA]</scope>
    <source>
        <strain evidence="3 4">ATCC 30894</strain>
    </source>
</reference>
<gene>
    <name evidence="3" type="ORF">FDP41_001555</name>
</gene>
<proteinExistence type="predicted"/>
<keyword evidence="2" id="KW-0472">Membrane</keyword>
<dbReference type="EMBL" id="VFQX01000027">
    <property type="protein sequence ID" value="KAF0979212.1"/>
    <property type="molecule type" value="Genomic_DNA"/>
</dbReference>
<dbReference type="VEuPathDB" id="AmoebaDB:NfTy_053710"/>
<evidence type="ECO:0000313" key="4">
    <source>
        <dbReference type="Proteomes" id="UP000444721"/>
    </source>
</evidence>
<organism evidence="3 4">
    <name type="scientific">Naegleria fowleri</name>
    <name type="common">Brain eating amoeba</name>
    <dbReference type="NCBI Taxonomy" id="5763"/>
    <lineage>
        <taxon>Eukaryota</taxon>
        <taxon>Discoba</taxon>
        <taxon>Heterolobosea</taxon>
        <taxon>Tetramitia</taxon>
        <taxon>Eutetramitia</taxon>
        <taxon>Vahlkampfiidae</taxon>
        <taxon>Naegleria</taxon>
    </lineage>
</organism>
<feature type="transmembrane region" description="Helical" evidence="2">
    <location>
        <begin position="208"/>
        <end position="229"/>
    </location>
</feature>
<feature type="compositionally biased region" description="Polar residues" evidence="1">
    <location>
        <begin position="336"/>
        <end position="351"/>
    </location>
</feature>
<keyword evidence="2" id="KW-0812">Transmembrane</keyword>
<keyword evidence="2" id="KW-1133">Transmembrane helix</keyword>
<feature type="region of interest" description="Disordered" evidence="1">
    <location>
        <begin position="314"/>
        <end position="351"/>
    </location>
</feature>
<dbReference type="GeneID" id="68108773"/>
<feature type="region of interest" description="Disordered" evidence="1">
    <location>
        <begin position="75"/>
        <end position="94"/>
    </location>
</feature>
<feature type="transmembrane region" description="Helical" evidence="2">
    <location>
        <begin position="236"/>
        <end position="257"/>
    </location>
</feature>
<evidence type="ECO:0000256" key="2">
    <source>
        <dbReference type="SAM" id="Phobius"/>
    </source>
</evidence>
<dbReference type="OMA" id="WFLALEG"/>
<comment type="caution">
    <text evidence="3">The sequence shown here is derived from an EMBL/GenBank/DDBJ whole genome shotgun (WGS) entry which is preliminary data.</text>
</comment>
<dbReference type="RefSeq" id="XP_044563925.1">
    <property type="nucleotide sequence ID" value="XM_044704652.1"/>
</dbReference>
<dbReference type="OrthoDB" id="10367773at2759"/>
<protein>
    <submittedName>
        <fullName evidence="3">Uncharacterized protein</fullName>
    </submittedName>
</protein>
<dbReference type="Proteomes" id="UP000444721">
    <property type="component" value="Unassembled WGS sequence"/>
</dbReference>
<feature type="region of interest" description="Disordered" evidence="1">
    <location>
        <begin position="25"/>
        <end position="54"/>
    </location>
</feature>
<keyword evidence="4" id="KW-1185">Reference proteome</keyword>
<evidence type="ECO:0000256" key="1">
    <source>
        <dbReference type="SAM" id="MobiDB-lite"/>
    </source>
</evidence>